<protein>
    <recommendedName>
        <fullName evidence="5">Ribosome maturation factor RimM</fullName>
    </recommendedName>
</protein>
<accession>A0A1W1YIN7</accession>
<evidence type="ECO:0000313" key="8">
    <source>
        <dbReference type="EMBL" id="SMC35984.1"/>
    </source>
</evidence>
<dbReference type="PANTHER" id="PTHR33692:SF1">
    <property type="entry name" value="RIBOSOME MATURATION FACTOR RIMM"/>
    <property type="match status" value="1"/>
</dbReference>
<comment type="similarity">
    <text evidence="5">Belongs to the RimM family.</text>
</comment>
<keyword evidence="9" id="KW-1185">Reference proteome</keyword>
<dbReference type="NCBIfam" id="TIGR02273">
    <property type="entry name" value="16S_RimM"/>
    <property type="match status" value="1"/>
</dbReference>
<dbReference type="Proteomes" id="UP000192393">
    <property type="component" value="Unassembled WGS sequence"/>
</dbReference>
<organism evidence="8 9">
    <name type="scientific">Moheibacter sediminis</name>
    <dbReference type="NCBI Taxonomy" id="1434700"/>
    <lineage>
        <taxon>Bacteria</taxon>
        <taxon>Pseudomonadati</taxon>
        <taxon>Bacteroidota</taxon>
        <taxon>Flavobacteriia</taxon>
        <taxon>Flavobacteriales</taxon>
        <taxon>Weeksellaceae</taxon>
        <taxon>Moheibacter</taxon>
    </lineage>
</organism>
<gene>
    <name evidence="5" type="primary">rimM</name>
    <name evidence="8" type="ORF">SAMN06296427_101414</name>
</gene>
<dbReference type="GO" id="GO:0006364">
    <property type="term" value="P:rRNA processing"/>
    <property type="evidence" value="ECO:0007669"/>
    <property type="project" value="UniProtKB-UniRule"/>
</dbReference>
<evidence type="ECO:0000256" key="2">
    <source>
        <dbReference type="ARBA" id="ARBA00022517"/>
    </source>
</evidence>
<dbReference type="Pfam" id="PF01782">
    <property type="entry name" value="RimM"/>
    <property type="match status" value="1"/>
</dbReference>
<dbReference type="GO" id="GO:0005840">
    <property type="term" value="C:ribosome"/>
    <property type="evidence" value="ECO:0007669"/>
    <property type="project" value="InterPro"/>
</dbReference>
<dbReference type="RefSeq" id="WP_084015765.1">
    <property type="nucleotide sequence ID" value="NZ_FWXS01000001.1"/>
</dbReference>
<evidence type="ECO:0000259" key="6">
    <source>
        <dbReference type="Pfam" id="PF01782"/>
    </source>
</evidence>
<dbReference type="InterPro" id="IPR009000">
    <property type="entry name" value="Transl_B-barrel_sf"/>
</dbReference>
<feature type="domain" description="Ribosome maturation factor RimM PRC barrel" evidence="7">
    <location>
        <begin position="102"/>
        <end position="168"/>
    </location>
</feature>
<dbReference type="InterPro" id="IPR036976">
    <property type="entry name" value="RimM_N_sf"/>
</dbReference>
<keyword evidence="1 5" id="KW-0963">Cytoplasm</keyword>
<reference evidence="8 9" key="1">
    <citation type="submission" date="2017-04" db="EMBL/GenBank/DDBJ databases">
        <authorList>
            <person name="Afonso C.L."/>
            <person name="Miller P.J."/>
            <person name="Scott M.A."/>
            <person name="Spackman E."/>
            <person name="Goraichik I."/>
            <person name="Dimitrov K.M."/>
            <person name="Suarez D.L."/>
            <person name="Swayne D.E."/>
        </authorList>
    </citation>
    <scope>NUCLEOTIDE SEQUENCE [LARGE SCALE GENOMIC DNA]</scope>
    <source>
        <strain evidence="8 9">CGMCC 1.12708</strain>
    </source>
</reference>
<dbReference type="GO" id="GO:0042274">
    <property type="term" value="P:ribosomal small subunit biogenesis"/>
    <property type="evidence" value="ECO:0007669"/>
    <property type="project" value="UniProtKB-UniRule"/>
</dbReference>
<feature type="domain" description="RimM N-terminal" evidence="6">
    <location>
        <begin position="9"/>
        <end position="89"/>
    </location>
</feature>
<dbReference type="InterPro" id="IPR002676">
    <property type="entry name" value="RimM_N"/>
</dbReference>
<dbReference type="SUPFAM" id="SSF50447">
    <property type="entry name" value="Translation proteins"/>
    <property type="match status" value="1"/>
</dbReference>
<comment type="domain">
    <text evidence="5">The PRC barrel domain binds ribosomal protein uS19.</text>
</comment>
<dbReference type="EMBL" id="FWXS01000001">
    <property type="protein sequence ID" value="SMC35984.1"/>
    <property type="molecule type" value="Genomic_DNA"/>
</dbReference>
<comment type="subunit">
    <text evidence="5">Binds ribosomal protein uS19.</text>
</comment>
<dbReference type="OrthoDB" id="9810331at2"/>
<dbReference type="GO" id="GO:0043022">
    <property type="term" value="F:ribosome binding"/>
    <property type="evidence" value="ECO:0007669"/>
    <property type="project" value="InterPro"/>
</dbReference>
<evidence type="ECO:0000256" key="3">
    <source>
        <dbReference type="ARBA" id="ARBA00022552"/>
    </source>
</evidence>
<dbReference type="Gene3D" id="2.40.30.60">
    <property type="entry name" value="RimM"/>
    <property type="match status" value="1"/>
</dbReference>
<dbReference type="PANTHER" id="PTHR33692">
    <property type="entry name" value="RIBOSOME MATURATION FACTOR RIMM"/>
    <property type="match status" value="1"/>
</dbReference>
<keyword evidence="4 5" id="KW-0143">Chaperone</keyword>
<proteinExistence type="inferred from homology"/>
<dbReference type="Gene3D" id="2.30.30.240">
    <property type="entry name" value="PRC-barrel domain"/>
    <property type="match status" value="1"/>
</dbReference>
<evidence type="ECO:0000256" key="1">
    <source>
        <dbReference type="ARBA" id="ARBA00022490"/>
    </source>
</evidence>
<dbReference type="STRING" id="1434700.SAMN06296427_101414"/>
<dbReference type="Pfam" id="PF24986">
    <property type="entry name" value="PRC_RimM"/>
    <property type="match status" value="1"/>
</dbReference>
<sequence>MQKEDCFYLGKITKTHGFKGNLILHLETDEPELYENLESVFIEKDGMLVPFFFEFAQPYSKGKLLVKFEDISPEEAERLINRAIYLPMDTLPELDGTDFYYHEITGFQVIDSTHGDIGIIKSVNDSGAQALFEIKSDRKEILIPVVDEWIIEVNREEKFIKIETPEGLVDLYLE</sequence>
<dbReference type="InterPro" id="IPR011033">
    <property type="entry name" value="PRC_barrel-like_sf"/>
</dbReference>
<dbReference type="AlphaFoldDB" id="A0A1W1YIN7"/>
<dbReference type="SUPFAM" id="SSF50346">
    <property type="entry name" value="PRC-barrel domain"/>
    <property type="match status" value="1"/>
</dbReference>
<name>A0A1W1YIN7_9FLAO</name>
<dbReference type="HAMAP" id="MF_00014">
    <property type="entry name" value="Ribosome_mat_RimM"/>
    <property type="match status" value="1"/>
</dbReference>
<dbReference type="InterPro" id="IPR056792">
    <property type="entry name" value="PRC_RimM"/>
</dbReference>
<comment type="subcellular location">
    <subcellularLocation>
        <location evidence="5">Cytoplasm</location>
    </subcellularLocation>
</comment>
<dbReference type="GO" id="GO:0005737">
    <property type="term" value="C:cytoplasm"/>
    <property type="evidence" value="ECO:0007669"/>
    <property type="project" value="UniProtKB-SubCell"/>
</dbReference>
<evidence type="ECO:0000313" key="9">
    <source>
        <dbReference type="Proteomes" id="UP000192393"/>
    </source>
</evidence>
<evidence type="ECO:0000256" key="5">
    <source>
        <dbReference type="HAMAP-Rule" id="MF_00014"/>
    </source>
</evidence>
<dbReference type="InterPro" id="IPR011961">
    <property type="entry name" value="RimM"/>
</dbReference>
<evidence type="ECO:0000259" key="7">
    <source>
        <dbReference type="Pfam" id="PF24986"/>
    </source>
</evidence>
<keyword evidence="3 5" id="KW-0698">rRNA processing</keyword>
<evidence type="ECO:0000256" key="4">
    <source>
        <dbReference type="ARBA" id="ARBA00023186"/>
    </source>
</evidence>
<keyword evidence="2 5" id="KW-0690">Ribosome biogenesis</keyword>
<comment type="function">
    <text evidence="5">An accessory protein needed during the final step in the assembly of 30S ribosomal subunit, possibly for assembly of the head region. Essential for efficient processing of 16S rRNA. May be needed both before and after RbfA during the maturation of 16S rRNA. It has affinity for free ribosomal 30S subunits but not for 70S ribosomes.</text>
</comment>